<dbReference type="Proteomes" id="UP000004117">
    <property type="component" value="Unassembled WGS sequence"/>
</dbReference>
<dbReference type="AlphaFoldDB" id="A0AAV3GKX6"/>
<dbReference type="EMBL" id="ALZR01000059">
    <property type="protein sequence ID" value="EJV16533.1"/>
    <property type="molecule type" value="Genomic_DNA"/>
</dbReference>
<name>A0AAV3GKX6_ENTFL</name>
<accession>A0AAV3GKX6</accession>
<evidence type="ECO:0000313" key="3">
    <source>
        <dbReference type="Proteomes" id="UP000004117"/>
    </source>
</evidence>
<keyword evidence="1" id="KW-0472">Membrane</keyword>
<feature type="transmembrane region" description="Helical" evidence="1">
    <location>
        <begin position="61"/>
        <end position="90"/>
    </location>
</feature>
<gene>
    <name evidence="2" type="ORF">HMPREF1336_01710</name>
</gene>
<evidence type="ECO:0000256" key="1">
    <source>
        <dbReference type="SAM" id="Phobius"/>
    </source>
</evidence>
<feature type="transmembrane region" description="Helical" evidence="1">
    <location>
        <begin position="12"/>
        <end position="31"/>
    </location>
</feature>
<reference evidence="2 3" key="1">
    <citation type="submission" date="2012-04" db="EMBL/GenBank/DDBJ databases">
        <authorList>
            <person name="Weinstock G."/>
            <person name="Sodergren E."/>
            <person name="Lobos E.A."/>
            <person name="Fulton L."/>
            <person name="Fulton R."/>
            <person name="Courtney L."/>
            <person name="Fronick C."/>
            <person name="O'Laughlin M."/>
            <person name="Godfrey J."/>
            <person name="Wilson R.M."/>
            <person name="Miner T."/>
            <person name="Farmer C."/>
            <person name="Delehaunty K."/>
            <person name="Cordes M."/>
            <person name="Minx P."/>
            <person name="Tomlinson C."/>
            <person name="Chen J."/>
            <person name="Wollam A."/>
            <person name="Pepin K.H."/>
            <person name="Bhonagiri V."/>
            <person name="Zhang X."/>
            <person name="Suruliraj S."/>
            <person name="Warren W."/>
            <person name="Mitreva M."/>
            <person name="Mardis E.R."/>
            <person name="Wilson R.K."/>
        </authorList>
    </citation>
    <scope>NUCLEOTIDE SEQUENCE [LARGE SCALE GENOMIC DNA]</scope>
    <source>
        <strain evidence="2 3">ERV63</strain>
    </source>
</reference>
<protein>
    <submittedName>
        <fullName evidence="2">Uncharacterized protein</fullName>
    </submittedName>
</protein>
<comment type="caution">
    <text evidence="2">The sequence shown here is derived from an EMBL/GenBank/DDBJ whole genome shotgun (WGS) entry which is preliminary data.</text>
</comment>
<sequence>MNSIIGEMDLTKYFILLIFPFFLLYIFKFFLNQSFVRKSNIPKRELKEQKINLIELQKKSFVYYSFLINIYFVLHLVMVIFLGMFLGSFYEYGYFTNQSNAISYAFLTLVTALIILLINLLVAILRIKFLHTDQGKLYVETHKNVFLLNSKQKIAWFSIHILSVILAGFNILLFLNSTVY</sequence>
<feature type="transmembrane region" description="Helical" evidence="1">
    <location>
        <begin position="154"/>
        <end position="175"/>
    </location>
</feature>
<keyword evidence="1" id="KW-0812">Transmembrane</keyword>
<organism evidence="2 3">
    <name type="scientific">Enterococcus faecalis ERV63</name>
    <dbReference type="NCBI Taxonomy" id="1134793"/>
    <lineage>
        <taxon>Bacteria</taxon>
        <taxon>Bacillati</taxon>
        <taxon>Bacillota</taxon>
        <taxon>Bacilli</taxon>
        <taxon>Lactobacillales</taxon>
        <taxon>Enterococcaceae</taxon>
        <taxon>Enterococcus</taxon>
    </lineage>
</organism>
<feature type="transmembrane region" description="Helical" evidence="1">
    <location>
        <begin position="102"/>
        <end position="125"/>
    </location>
</feature>
<proteinExistence type="predicted"/>
<evidence type="ECO:0000313" key="2">
    <source>
        <dbReference type="EMBL" id="EJV16533.1"/>
    </source>
</evidence>
<dbReference type="RefSeq" id="WP_002360864.1">
    <property type="nucleotide sequence ID" value="NZ_JH805716.1"/>
</dbReference>
<keyword evidence="1" id="KW-1133">Transmembrane helix</keyword>